<dbReference type="Proteomes" id="UP000799757">
    <property type="component" value="Unassembled WGS sequence"/>
</dbReference>
<evidence type="ECO:0000256" key="1">
    <source>
        <dbReference type="SAM" id="MobiDB-lite"/>
    </source>
</evidence>
<name>A0A6A6XNA5_9PLEO</name>
<dbReference type="EMBL" id="MU001801">
    <property type="protein sequence ID" value="KAF2797658.1"/>
    <property type="molecule type" value="Genomic_DNA"/>
</dbReference>
<evidence type="ECO:0000313" key="3">
    <source>
        <dbReference type="Proteomes" id="UP000799757"/>
    </source>
</evidence>
<proteinExistence type="predicted"/>
<reference evidence="2" key="1">
    <citation type="journal article" date="2020" name="Stud. Mycol.">
        <title>101 Dothideomycetes genomes: a test case for predicting lifestyles and emergence of pathogens.</title>
        <authorList>
            <person name="Haridas S."/>
            <person name="Albert R."/>
            <person name="Binder M."/>
            <person name="Bloem J."/>
            <person name="Labutti K."/>
            <person name="Salamov A."/>
            <person name="Andreopoulos B."/>
            <person name="Baker S."/>
            <person name="Barry K."/>
            <person name="Bills G."/>
            <person name="Bluhm B."/>
            <person name="Cannon C."/>
            <person name="Castanera R."/>
            <person name="Culley D."/>
            <person name="Daum C."/>
            <person name="Ezra D."/>
            <person name="Gonzalez J."/>
            <person name="Henrissat B."/>
            <person name="Kuo A."/>
            <person name="Liang C."/>
            <person name="Lipzen A."/>
            <person name="Lutzoni F."/>
            <person name="Magnuson J."/>
            <person name="Mondo S."/>
            <person name="Nolan M."/>
            <person name="Ohm R."/>
            <person name="Pangilinan J."/>
            <person name="Park H.-J."/>
            <person name="Ramirez L."/>
            <person name="Alfaro M."/>
            <person name="Sun H."/>
            <person name="Tritt A."/>
            <person name="Yoshinaga Y."/>
            <person name="Zwiers L.-H."/>
            <person name="Turgeon B."/>
            <person name="Goodwin S."/>
            <person name="Spatafora J."/>
            <person name="Crous P."/>
            <person name="Grigoriev I."/>
        </authorList>
    </citation>
    <scope>NUCLEOTIDE SEQUENCE</scope>
    <source>
        <strain evidence="2">CBS 109.77</strain>
    </source>
</reference>
<organism evidence="2 3">
    <name type="scientific">Melanomma pulvis-pyrius CBS 109.77</name>
    <dbReference type="NCBI Taxonomy" id="1314802"/>
    <lineage>
        <taxon>Eukaryota</taxon>
        <taxon>Fungi</taxon>
        <taxon>Dikarya</taxon>
        <taxon>Ascomycota</taxon>
        <taxon>Pezizomycotina</taxon>
        <taxon>Dothideomycetes</taxon>
        <taxon>Pleosporomycetidae</taxon>
        <taxon>Pleosporales</taxon>
        <taxon>Melanommataceae</taxon>
        <taxon>Melanomma</taxon>
    </lineage>
</organism>
<sequence length="114" mass="12603">MASTRRPHRRGRSSNRLDIEASSTGTLPADLERAVAASRPKPHPPTHVLAHTNPHPHPHPHVWAWSRPSPSTRRRINNGLAPRAPRSNFDAAPTRNVRWPWQGAPSCIQPGPAP</sequence>
<feature type="region of interest" description="Disordered" evidence="1">
    <location>
        <begin position="1"/>
        <end position="114"/>
    </location>
</feature>
<protein>
    <submittedName>
        <fullName evidence="2">Uncharacterized protein</fullName>
    </submittedName>
</protein>
<feature type="compositionally biased region" description="Basic residues" evidence="1">
    <location>
        <begin position="1"/>
        <end position="13"/>
    </location>
</feature>
<keyword evidence="3" id="KW-1185">Reference proteome</keyword>
<dbReference type="AlphaFoldDB" id="A0A6A6XNA5"/>
<evidence type="ECO:0000313" key="2">
    <source>
        <dbReference type="EMBL" id="KAF2797658.1"/>
    </source>
</evidence>
<accession>A0A6A6XNA5</accession>
<gene>
    <name evidence="2" type="ORF">K505DRAFT_134773</name>
</gene>